<keyword evidence="2" id="KW-1185">Reference proteome</keyword>
<reference evidence="1" key="1">
    <citation type="submission" date="2022-07" db="EMBL/GenBank/DDBJ databases">
        <title>The genome of Lyophyllum shimeji provides insight into the initial evolution of ectomycorrhizal fungal genome.</title>
        <authorList>
            <person name="Kobayashi Y."/>
            <person name="Shibata T."/>
            <person name="Hirakawa H."/>
            <person name="Shigenobu S."/>
            <person name="Nishiyama T."/>
            <person name="Yamada A."/>
            <person name="Hasebe M."/>
            <person name="Kawaguchi M."/>
        </authorList>
    </citation>
    <scope>NUCLEOTIDE SEQUENCE</scope>
    <source>
        <strain evidence="1">AT787</strain>
    </source>
</reference>
<proteinExistence type="predicted"/>
<evidence type="ECO:0000313" key="2">
    <source>
        <dbReference type="Proteomes" id="UP001063166"/>
    </source>
</evidence>
<sequence>MMLHPAKSSCVCGIVMAAMTFVRPIQARSLHNDAAAGAGQFQGRMDGSRSTRAGFESGDNYYYQLIDPGNFNTEISIKPIHKFHAGRV</sequence>
<gene>
    <name evidence="1" type="ORF">LshimejAT787_1200040</name>
</gene>
<comment type="caution">
    <text evidence="1">The sequence shown here is derived from an EMBL/GenBank/DDBJ whole genome shotgun (WGS) entry which is preliminary data.</text>
</comment>
<organism evidence="1 2">
    <name type="scientific">Lyophyllum shimeji</name>
    <name type="common">Hon-shimeji</name>
    <name type="synonym">Tricholoma shimeji</name>
    <dbReference type="NCBI Taxonomy" id="47721"/>
    <lineage>
        <taxon>Eukaryota</taxon>
        <taxon>Fungi</taxon>
        <taxon>Dikarya</taxon>
        <taxon>Basidiomycota</taxon>
        <taxon>Agaricomycotina</taxon>
        <taxon>Agaricomycetes</taxon>
        <taxon>Agaricomycetidae</taxon>
        <taxon>Agaricales</taxon>
        <taxon>Tricholomatineae</taxon>
        <taxon>Lyophyllaceae</taxon>
        <taxon>Lyophyllum</taxon>
    </lineage>
</organism>
<accession>A0A9P3PTH6</accession>
<name>A0A9P3PTH6_LYOSH</name>
<dbReference type="Proteomes" id="UP001063166">
    <property type="component" value="Unassembled WGS sequence"/>
</dbReference>
<evidence type="ECO:0000313" key="1">
    <source>
        <dbReference type="EMBL" id="GLB42555.1"/>
    </source>
</evidence>
<dbReference type="EMBL" id="BRPK01000012">
    <property type="protein sequence ID" value="GLB42555.1"/>
    <property type="molecule type" value="Genomic_DNA"/>
</dbReference>
<dbReference type="AlphaFoldDB" id="A0A9P3PTH6"/>
<protein>
    <submittedName>
        <fullName evidence="1">Uncharacterized protein</fullName>
    </submittedName>
</protein>